<dbReference type="Proteomes" id="UP000008804">
    <property type="component" value="Chromosome"/>
</dbReference>
<sequence length="152" mass="17359">MYLKRALIMQLGTREIRHIILNNQVVNSSRALHSLKHTVPKSHKNIAIHMVDHIRRLGVFPANYALDLGEFIDSNGNSYIDIVELNPISCSMCYVNNSIYADVVPEIGECQRQLMMGAEFCYDAIANPKNYDMLRISNKSYTYTSDNQYALL</sequence>
<evidence type="ECO:0000313" key="1">
    <source>
        <dbReference type="EMBL" id="CBK98697.1"/>
    </source>
</evidence>
<organism evidence="1 2">
    <name type="scientific">Faecalibacterium prausnitzii L2-6</name>
    <dbReference type="NCBI Taxonomy" id="718252"/>
    <lineage>
        <taxon>Bacteria</taxon>
        <taxon>Bacillati</taxon>
        <taxon>Bacillota</taxon>
        <taxon>Clostridia</taxon>
        <taxon>Eubacteriales</taxon>
        <taxon>Oscillospiraceae</taxon>
        <taxon>Faecalibacterium</taxon>
    </lineage>
</organism>
<reference evidence="1 2" key="1">
    <citation type="submission" date="2010-03" db="EMBL/GenBank/DDBJ databases">
        <title>The genome sequence of Faecalibacterium prausnitzii L2/6.</title>
        <authorList>
            <consortium name="metaHIT consortium -- http://www.metahit.eu/"/>
            <person name="Pajon A."/>
            <person name="Turner K."/>
            <person name="Parkhill J."/>
            <person name="Duncan S."/>
            <person name="Flint H."/>
        </authorList>
    </citation>
    <scope>NUCLEOTIDE SEQUENCE [LARGE SCALE GENOMIC DNA]</scope>
    <source>
        <strain evidence="2">L2-6</strain>
    </source>
</reference>
<accession>D4JXE8</accession>
<dbReference type="PATRIC" id="fig|718252.3.peg.2507"/>
<proteinExistence type="predicted"/>
<dbReference type="EMBL" id="FP929045">
    <property type="protein sequence ID" value="CBK98697.1"/>
    <property type="molecule type" value="Genomic_DNA"/>
</dbReference>
<dbReference type="KEGG" id="fpr:FP2_11610"/>
<evidence type="ECO:0000313" key="2">
    <source>
        <dbReference type="Proteomes" id="UP000008804"/>
    </source>
</evidence>
<name>D4JXE8_9FIRM</name>
<dbReference type="HOGENOM" id="CLU_1719633_0_0_9"/>
<dbReference type="BioCyc" id="FPRA718252:G1375-981-MONOMER"/>
<dbReference type="AlphaFoldDB" id="D4JXE8"/>
<protein>
    <submittedName>
        <fullName evidence="1">Uncharacterized protein</fullName>
    </submittedName>
</protein>
<reference evidence="1 2" key="2">
    <citation type="submission" date="2010-03" db="EMBL/GenBank/DDBJ databases">
        <authorList>
            <person name="Pajon A."/>
        </authorList>
    </citation>
    <scope>NUCLEOTIDE SEQUENCE [LARGE SCALE GENOMIC DNA]</scope>
    <source>
        <strain evidence="2">L2-6</strain>
    </source>
</reference>
<keyword evidence="2" id="KW-1185">Reference proteome</keyword>
<gene>
    <name evidence="1" type="ORF">FP2_11610</name>
</gene>